<dbReference type="EMBL" id="QPEX01000024">
    <property type="protein sequence ID" value="RCS49226.1"/>
    <property type="molecule type" value="Genomic_DNA"/>
</dbReference>
<comment type="caution">
    <text evidence="1">The sequence shown here is derived from an EMBL/GenBank/DDBJ whole genome shotgun (WGS) entry which is preliminary data.</text>
</comment>
<dbReference type="Proteomes" id="UP000253562">
    <property type="component" value="Unassembled WGS sequence"/>
</dbReference>
<sequence>MNDVNPFESPSADTSALSPTTGDAWIRVHRPAQYQDYLRAYWINIDGQKREKISVRETVTIPVESGDVLVGASVDWAKAQPLLVTIKPGEAIDVEVRGALRGWKILLASYYVLFRSGHWLELQRVGHDKSSSTAAYS</sequence>
<evidence type="ECO:0000313" key="1">
    <source>
        <dbReference type="EMBL" id="RCS49226.1"/>
    </source>
</evidence>
<accession>A0A368KQY8</accession>
<organism evidence="1 2">
    <name type="scientific">Bremerella cremea</name>
    <dbReference type="NCBI Taxonomy" id="1031537"/>
    <lineage>
        <taxon>Bacteria</taxon>
        <taxon>Pseudomonadati</taxon>
        <taxon>Planctomycetota</taxon>
        <taxon>Planctomycetia</taxon>
        <taxon>Pirellulales</taxon>
        <taxon>Pirellulaceae</taxon>
        <taxon>Bremerella</taxon>
    </lineage>
</organism>
<dbReference type="OrthoDB" id="2223488at2"/>
<dbReference type="AlphaFoldDB" id="A0A368KQY8"/>
<evidence type="ECO:0000313" key="2">
    <source>
        <dbReference type="Proteomes" id="UP000253562"/>
    </source>
</evidence>
<protein>
    <submittedName>
        <fullName evidence="1">Uncharacterized protein</fullName>
    </submittedName>
</protein>
<gene>
    <name evidence="1" type="ORF">DTL42_11860</name>
</gene>
<name>A0A368KQY8_9BACT</name>
<dbReference type="RefSeq" id="WP_114368943.1">
    <property type="nucleotide sequence ID" value="NZ_QPEX01000024.1"/>
</dbReference>
<proteinExistence type="predicted"/>
<reference evidence="1 2" key="1">
    <citation type="submission" date="2018-07" db="EMBL/GenBank/DDBJ databases">
        <title>Comparative genomes isolates from brazilian mangrove.</title>
        <authorList>
            <person name="De Araujo J.E."/>
            <person name="Taketani R.G."/>
            <person name="Silva M.C.P."/>
            <person name="Lourenco M.V."/>
            <person name="Oliveira V.M."/>
            <person name="Andreote F.D."/>
        </authorList>
    </citation>
    <scope>NUCLEOTIDE SEQUENCE [LARGE SCALE GENOMIC DNA]</scope>
    <source>
        <strain evidence="1 2">HEX PRIS-MGV</strain>
    </source>
</reference>